<dbReference type="RefSeq" id="WP_247373552.1">
    <property type="nucleotide sequence ID" value="NZ_JALLGV010000001.1"/>
</dbReference>
<reference evidence="2 3" key="1">
    <citation type="journal article" date="2019" name="Int. J. Syst. Evol. Microbiol.">
        <title>The Global Catalogue of Microorganisms (GCM) 10K type strain sequencing project: providing services to taxonomists for standard genome sequencing and annotation.</title>
        <authorList>
            <consortium name="The Broad Institute Genomics Platform"/>
            <consortium name="The Broad Institute Genome Sequencing Center for Infectious Disease"/>
            <person name="Wu L."/>
            <person name="Ma J."/>
        </authorList>
    </citation>
    <scope>NUCLEOTIDE SEQUENCE [LARGE SCALE GENOMIC DNA]</scope>
    <source>
        <strain evidence="2 3">CGMCC 1.12125</strain>
    </source>
</reference>
<dbReference type="Pfam" id="PF24365">
    <property type="entry name" value="DUF7521"/>
    <property type="match status" value="1"/>
</dbReference>
<sequence length="104" mass="10805">MTGIVPLIHVPSVIVALKTITLFLGGLIAFFSFKAYRRTGAKPLQLLAVGFTLVTLGSLIAGALDLAGTANIGPVIDRGYAIVVEAALTALGFAVIVYSLYAQQ</sequence>
<protein>
    <submittedName>
        <fullName evidence="2">Uncharacterized protein</fullName>
    </submittedName>
</protein>
<comment type="caution">
    <text evidence="2">The sequence shown here is derived from an EMBL/GenBank/DDBJ whole genome shotgun (WGS) entry which is preliminary data.</text>
</comment>
<keyword evidence="1" id="KW-0812">Transmembrane</keyword>
<keyword evidence="1" id="KW-1133">Transmembrane helix</keyword>
<dbReference type="InterPro" id="IPR055943">
    <property type="entry name" value="DUF7521"/>
</dbReference>
<accession>A0ABD6CB12</accession>
<organism evidence="2 3">
    <name type="scientific">Halorientalis brevis</name>
    <dbReference type="NCBI Taxonomy" id="1126241"/>
    <lineage>
        <taxon>Archaea</taxon>
        <taxon>Methanobacteriati</taxon>
        <taxon>Methanobacteriota</taxon>
        <taxon>Stenosarchaea group</taxon>
        <taxon>Halobacteria</taxon>
        <taxon>Halobacteriales</taxon>
        <taxon>Haloarculaceae</taxon>
        <taxon>Halorientalis</taxon>
    </lineage>
</organism>
<name>A0ABD6CB12_9EURY</name>
<dbReference type="Proteomes" id="UP001597119">
    <property type="component" value="Unassembled WGS sequence"/>
</dbReference>
<keyword evidence="1" id="KW-0472">Membrane</keyword>
<feature type="transmembrane region" description="Helical" evidence="1">
    <location>
        <begin position="79"/>
        <end position="101"/>
    </location>
</feature>
<dbReference type="EMBL" id="JBHUDJ010000003">
    <property type="protein sequence ID" value="MFD1587428.1"/>
    <property type="molecule type" value="Genomic_DNA"/>
</dbReference>
<evidence type="ECO:0000313" key="2">
    <source>
        <dbReference type="EMBL" id="MFD1587428.1"/>
    </source>
</evidence>
<evidence type="ECO:0000313" key="3">
    <source>
        <dbReference type="Proteomes" id="UP001597119"/>
    </source>
</evidence>
<feature type="transmembrane region" description="Helical" evidence="1">
    <location>
        <begin position="45"/>
        <end position="67"/>
    </location>
</feature>
<gene>
    <name evidence="2" type="ORF">ACFR9U_10565</name>
</gene>
<proteinExistence type="predicted"/>
<feature type="transmembrane region" description="Helical" evidence="1">
    <location>
        <begin position="12"/>
        <end position="33"/>
    </location>
</feature>
<keyword evidence="3" id="KW-1185">Reference proteome</keyword>
<evidence type="ECO:0000256" key="1">
    <source>
        <dbReference type="SAM" id="Phobius"/>
    </source>
</evidence>
<dbReference type="AlphaFoldDB" id="A0ABD6CB12"/>